<dbReference type="AlphaFoldDB" id="A0A9W6WY24"/>
<evidence type="ECO:0000313" key="1">
    <source>
        <dbReference type="EMBL" id="GMF21223.1"/>
    </source>
</evidence>
<protein>
    <submittedName>
        <fullName evidence="1">Unnamed protein product</fullName>
    </submittedName>
</protein>
<proteinExistence type="predicted"/>
<name>A0A9W6WY24_9STRA</name>
<dbReference type="Gene3D" id="1.25.40.20">
    <property type="entry name" value="Ankyrin repeat-containing domain"/>
    <property type="match status" value="1"/>
</dbReference>
<comment type="caution">
    <text evidence="1">The sequence shown here is derived from an EMBL/GenBank/DDBJ whole genome shotgun (WGS) entry which is preliminary data.</text>
</comment>
<dbReference type="SUPFAM" id="SSF48403">
    <property type="entry name" value="Ankyrin repeat"/>
    <property type="match status" value="1"/>
</dbReference>
<gene>
    <name evidence="1" type="ORF">Pfra01_000275400</name>
</gene>
<dbReference type="InterPro" id="IPR002110">
    <property type="entry name" value="Ankyrin_rpt"/>
</dbReference>
<sequence>MHPEAAFVVLTDIGLFQHITSFQEGLPYLVGQLDASLKGFTKLGSFRGKLPQFAIRRRDQKMLELLLRATQNPNIQKLPQIQFSGVRRCAIECNSLKLLKWLHATRDKSPALSEERRLLGVAVTSYYDNVEIMNWLHNAPDGPCESVLAVTEVEVCRAAGLGNIRTIRWLHEHGSTAFSSLVMDTAAAYGHLKIVQYLHENRSDICTTRAMHGAALNGYHEVVMYLAVNHLACPAERTLVMAASAGHLRCVEALCQFAQLPLGSVLAEAHQSALTAGHKDIARFLAQQIDKTEGMGASSKRKKHYWFEFF</sequence>
<dbReference type="Proteomes" id="UP001165121">
    <property type="component" value="Unassembled WGS sequence"/>
</dbReference>
<dbReference type="InterPro" id="IPR052050">
    <property type="entry name" value="SecEffector_AnkRepeat"/>
</dbReference>
<accession>A0A9W6WY24</accession>
<dbReference type="InterPro" id="IPR036770">
    <property type="entry name" value="Ankyrin_rpt-contain_sf"/>
</dbReference>
<organism evidence="1 2">
    <name type="scientific">Phytophthora fragariaefolia</name>
    <dbReference type="NCBI Taxonomy" id="1490495"/>
    <lineage>
        <taxon>Eukaryota</taxon>
        <taxon>Sar</taxon>
        <taxon>Stramenopiles</taxon>
        <taxon>Oomycota</taxon>
        <taxon>Peronosporomycetes</taxon>
        <taxon>Peronosporales</taxon>
        <taxon>Peronosporaceae</taxon>
        <taxon>Phytophthora</taxon>
    </lineage>
</organism>
<dbReference type="PANTHER" id="PTHR46586">
    <property type="entry name" value="ANKYRIN REPEAT-CONTAINING PROTEIN"/>
    <property type="match status" value="1"/>
</dbReference>
<reference evidence="1" key="1">
    <citation type="submission" date="2023-04" db="EMBL/GenBank/DDBJ databases">
        <title>Phytophthora fragariaefolia NBRC 109709.</title>
        <authorList>
            <person name="Ichikawa N."/>
            <person name="Sato H."/>
            <person name="Tonouchi N."/>
        </authorList>
    </citation>
    <scope>NUCLEOTIDE SEQUENCE</scope>
    <source>
        <strain evidence="1">NBRC 109709</strain>
    </source>
</reference>
<keyword evidence="2" id="KW-1185">Reference proteome</keyword>
<dbReference type="OrthoDB" id="89887at2759"/>
<dbReference type="PANTHER" id="PTHR46586:SF3">
    <property type="entry name" value="ANKYRIN REPEAT-CONTAINING PROTEIN"/>
    <property type="match status" value="1"/>
</dbReference>
<dbReference type="EMBL" id="BSXT01000222">
    <property type="protein sequence ID" value="GMF21223.1"/>
    <property type="molecule type" value="Genomic_DNA"/>
</dbReference>
<evidence type="ECO:0000313" key="2">
    <source>
        <dbReference type="Proteomes" id="UP001165121"/>
    </source>
</evidence>
<dbReference type="Pfam" id="PF13637">
    <property type="entry name" value="Ank_4"/>
    <property type="match status" value="1"/>
</dbReference>